<name>A0A816NSE6_BRANA</name>
<evidence type="ECO:0000256" key="3">
    <source>
        <dbReference type="ARBA" id="ARBA00022471"/>
    </source>
</evidence>
<evidence type="ECO:0000256" key="4">
    <source>
        <dbReference type="ARBA" id="ARBA00022525"/>
    </source>
</evidence>
<sequence>YFCKFSHGKIDKGTFTTFQAGRTTAQCYNCIWIAEADGLHGFMPEPPILLFKWSK</sequence>
<protein>
    <submittedName>
        <fullName evidence="6">(rape) hypothetical protein</fullName>
    </submittedName>
</protein>
<organism evidence="6">
    <name type="scientific">Brassica napus</name>
    <name type="common">Rape</name>
    <dbReference type="NCBI Taxonomy" id="3708"/>
    <lineage>
        <taxon>Eukaryota</taxon>
        <taxon>Viridiplantae</taxon>
        <taxon>Streptophyta</taxon>
        <taxon>Embryophyta</taxon>
        <taxon>Tracheophyta</taxon>
        <taxon>Spermatophyta</taxon>
        <taxon>Magnoliopsida</taxon>
        <taxon>eudicotyledons</taxon>
        <taxon>Gunneridae</taxon>
        <taxon>Pentapetalae</taxon>
        <taxon>rosids</taxon>
        <taxon>malvids</taxon>
        <taxon>Brassicales</taxon>
        <taxon>Brassicaceae</taxon>
        <taxon>Brassiceae</taxon>
        <taxon>Brassica</taxon>
    </lineage>
</organism>
<dbReference type="Proteomes" id="UP001295469">
    <property type="component" value="Chromosome A09"/>
</dbReference>
<feature type="non-terminal residue" evidence="6">
    <location>
        <position position="1"/>
    </location>
</feature>
<dbReference type="AlphaFoldDB" id="A0A816NSE6"/>
<reference evidence="6" key="1">
    <citation type="submission" date="2021-01" db="EMBL/GenBank/DDBJ databases">
        <authorList>
            <consortium name="Genoscope - CEA"/>
            <person name="William W."/>
        </authorList>
    </citation>
    <scope>NUCLEOTIDE SEQUENCE</scope>
</reference>
<evidence type="ECO:0000256" key="1">
    <source>
        <dbReference type="ARBA" id="ARBA00004613"/>
    </source>
</evidence>
<dbReference type="InterPro" id="IPR010264">
    <property type="entry name" value="Self-incomp_S1"/>
</dbReference>
<accession>A0A816NSE6</accession>
<gene>
    <name evidence="6" type="ORF">DARMORV10_A09P12680.1</name>
</gene>
<proteinExistence type="inferred from homology"/>
<comment type="similarity">
    <text evidence="2">Belongs to the plant self-incompatibility (S1) protein family.</text>
</comment>
<evidence type="ECO:0000256" key="2">
    <source>
        <dbReference type="ARBA" id="ARBA00005581"/>
    </source>
</evidence>
<dbReference type="GO" id="GO:0060320">
    <property type="term" value="P:rejection of self pollen"/>
    <property type="evidence" value="ECO:0007669"/>
    <property type="project" value="UniProtKB-KW"/>
</dbReference>
<keyword evidence="5" id="KW-0732">Signal</keyword>
<dbReference type="Pfam" id="PF05938">
    <property type="entry name" value="Self-incomp_S1"/>
    <property type="match status" value="1"/>
</dbReference>
<evidence type="ECO:0000256" key="5">
    <source>
        <dbReference type="ARBA" id="ARBA00022729"/>
    </source>
</evidence>
<keyword evidence="3" id="KW-0713">Self-incompatibility</keyword>
<comment type="subcellular location">
    <subcellularLocation>
        <location evidence="1">Secreted</location>
    </subcellularLocation>
</comment>
<dbReference type="GO" id="GO:0005576">
    <property type="term" value="C:extracellular region"/>
    <property type="evidence" value="ECO:0007669"/>
    <property type="project" value="UniProtKB-SubCell"/>
</dbReference>
<dbReference type="EMBL" id="HG994363">
    <property type="protein sequence ID" value="CAF2038732.1"/>
    <property type="molecule type" value="Genomic_DNA"/>
</dbReference>
<evidence type="ECO:0000313" key="6">
    <source>
        <dbReference type="EMBL" id="CAF2038732.1"/>
    </source>
</evidence>
<keyword evidence="4" id="KW-0964">Secreted</keyword>